<reference evidence="10 11" key="1">
    <citation type="submission" date="2024-06" db="EMBL/GenBank/DDBJ databases">
        <title>A chromosome-level genome assembly of beet webworm, Loxostege sticticalis.</title>
        <authorList>
            <person name="Zhang Y."/>
        </authorList>
    </citation>
    <scope>NUCLEOTIDE SEQUENCE [LARGE SCALE GENOMIC DNA]</scope>
    <source>
        <strain evidence="9">AQ026</strain>
        <strain evidence="8">AQ028</strain>
        <tissue evidence="8">Male pupae</tissue>
        <tissue evidence="9">Whole body</tissue>
    </source>
</reference>
<comment type="caution">
    <text evidence="8">The sequence shown here is derived from an EMBL/GenBank/DDBJ whole genome shotgun (WGS) entry which is preliminary data.</text>
</comment>
<evidence type="ECO:0000256" key="1">
    <source>
        <dbReference type="ARBA" id="ARBA00004123"/>
    </source>
</evidence>
<keyword evidence="5" id="KW-0804">Transcription</keyword>
<dbReference type="GO" id="GO:0005634">
    <property type="term" value="C:nucleus"/>
    <property type="evidence" value="ECO:0007669"/>
    <property type="project" value="UniProtKB-SubCell"/>
</dbReference>
<evidence type="ECO:0000256" key="4">
    <source>
        <dbReference type="ARBA" id="ARBA00023015"/>
    </source>
</evidence>
<evidence type="ECO:0000256" key="3">
    <source>
        <dbReference type="ARBA" id="ARBA00022853"/>
    </source>
</evidence>
<dbReference type="InterPro" id="IPR012423">
    <property type="entry name" value="Eaf7/MRGBP"/>
</dbReference>
<accession>A0ABD0SH52</accession>
<keyword evidence="10" id="KW-1185">Reference proteome</keyword>
<dbReference type="PANTHER" id="PTHR13581">
    <property type="entry name" value="MRG-BINDING PROTEIN"/>
    <property type="match status" value="1"/>
</dbReference>
<keyword evidence="4" id="KW-0805">Transcription regulation</keyword>
<dbReference type="AlphaFoldDB" id="A0ABD0SH52"/>
<dbReference type="GO" id="GO:0006325">
    <property type="term" value="P:chromatin organization"/>
    <property type="evidence" value="ECO:0007669"/>
    <property type="project" value="UniProtKB-KW"/>
</dbReference>
<feature type="compositionally biased region" description="Low complexity" evidence="7">
    <location>
        <begin position="246"/>
        <end position="255"/>
    </location>
</feature>
<dbReference type="EMBL" id="JBEDNZ010000023">
    <property type="protein sequence ID" value="KAL0812041.1"/>
    <property type="molecule type" value="Genomic_DNA"/>
</dbReference>
<protein>
    <recommendedName>
        <fullName evidence="12">MRG-binding protein</fullName>
    </recommendedName>
</protein>
<evidence type="ECO:0000313" key="9">
    <source>
        <dbReference type="EMBL" id="KAL0861650.1"/>
    </source>
</evidence>
<feature type="compositionally biased region" description="Polar residues" evidence="7">
    <location>
        <begin position="170"/>
        <end position="180"/>
    </location>
</feature>
<organism evidence="8 11">
    <name type="scientific">Loxostege sticticalis</name>
    <name type="common">Beet webworm moth</name>
    <dbReference type="NCBI Taxonomy" id="481309"/>
    <lineage>
        <taxon>Eukaryota</taxon>
        <taxon>Metazoa</taxon>
        <taxon>Ecdysozoa</taxon>
        <taxon>Arthropoda</taxon>
        <taxon>Hexapoda</taxon>
        <taxon>Insecta</taxon>
        <taxon>Pterygota</taxon>
        <taxon>Neoptera</taxon>
        <taxon>Endopterygota</taxon>
        <taxon>Lepidoptera</taxon>
        <taxon>Glossata</taxon>
        <taxon>Ditrysia</taxon>
        <taxon>Pyraloidea</taxon>
        <taxon>Crambidae</taxon>
        <taxon>Pyraustinae</taxon>
        <taxon>Loxostege</taxon>
    </lineage>
</organism>
<keyword evidence="3" id="KW-0156">Chromatin regulator</keyword>
<dbReference type="EMBL" id="JBEUOH010000023">
    <property type="protein sequence ID" value="KAL0861650.1"/>
    <property type="molecule type" value="Genomic_DNA"/>
</dbReference>
<evidence type="ECO:0000256" key="2">
    <source>
        <dbReference type="ARBA" id="ARBA00007117"/>
    </source>
</evidence>
<evidence type="ECO:0000313" key="8">
    <source>
        <dbReference type="EMBL" id="KAL0812041.1"/>
    </source>
</evidence>
<name>A0ABD0SH52_LOXSC</name>
<feature type="region of interest" description="Disordered" evidence="7">
    <location>
        <begin position="115"/>
        <end position="261"/>
    </location>
</feature>
<proteinExistence type="inferred from homology"/>
<comment type="subcellular location">
    <subcellularLocation>
        <location evidence="1">Nucleus</location>
    </subcellularLocation>
</comment>
<dbReference type="PANTHER" id="PTHR13581:SF5">
    <property type="entry name" value="MRG_MORF4L-BINDING PROTEIN"/>
    <property type="match status" value="1"/>
</dbReference>
<feature type="compositionally biased region" description="Low complexity" evidence="7">
    <location>
        <begin position="198"/>
        <end position="209"/>
    </location>
</feature>
<evidence type="ECO:0000256" key="7">
    <source>
        <dbReference type="SAM" id="MobiDB-lite"/>
    </source>
</evidence>
<dbReference type="Pfam" id="PF07904">
    <property type="entry name" value="Eaf7"/>
    <property type="match status" value="1"/>
</dbReference>
<sequence>MVSSEEESDVKPGDTVEWDVDMEIQLFYAMANHKPVGINKHFHMACIWEKLSNSITKEISTQDIWKHLESLYDLSMLDDTERIPFPNHEMNFSLPDSEFGSLMKQKCRDIILPDDSEELHLDRRSASPLPSTPRSGSKGLASKDNTPKAGSGRKDSVSALATKSRKESGSSHASTDTPSIKSEKDYDRRRDSRDSNASGTRDSSTSRKSTSQRDKASKSKVSSVSAWDSPLIDEDASSRRGRRRANTSTPPATTPAKRRRT</sequence>
<evidence type="ECO:0000313" key="10">
    <source>
        <dbReference type="Proteomes" id="UP001549920"/>
    </source>
</evidence>
<keyword evidence="6" id="KW-0539">Nucleus</keyword>
<evidence type="ECO:0000313" key="11">
    <source>
        <dbReference type="Proteomes" id="UP001549921"/>
    </source>
</evidence>
<dbReference type="Proteomes" id="UP001549920">
    <property type="component" value="Unassembled WGS sequence"/>
</dbReference>
<dbReference type="Proteomes" id="UP001549921">
    <property type="component" value="Unassembled WGS sequence"/>
</dbReference>
<evidence type="ECO:0000256" key="5">
    <source>
        <dbReference type="ARBA" id="ARBA00023163"/>
    </source>
</evidence>
<feature type="compositionally biased region" description="Basic and acidic residues" evidence="7">
    <location>
        <begin position="181"/>
        <end position="194"/>
    </location>
</feature>
<gene>
    <name evidence="9" type="ORF">ABMA27_009143</name>
    <name evidence="8" type="ORF">ABMA28_009432</name>
</gene>
<evidence type="ECO:0000256" key="6">
    <source>
        <dbReference type="ARBA" id="ARBA00023242"/>
    </source>
</evidence>
<comment type="similarity">
    <text evidence="2">Belongs to the EAF7 family.</text>
</comment>
<evidence type="ECO:0008006" key="12">
    <source>
        <dbReference type="Google" id="ProtNLM"/>
    </source>
</evidence>